<dbReference type="InterPro" id="IPR003474">
    <property type="entry name" value="Glcn_transporter"/>
</dbReference>
<evidence type="ECO:0000256" key="2">
    <source>
        <dbReference type="ARBA" id="ARBA00022448"/>
    </source>
</evidence>
<feature type="transmembrane region" description="Helical" evidence="6">
    <location>
        <begin position="339"/>
        <end position="359"/>
    </location>
</feature>
<dbReference type="GO" id="GO:0015128">
    <property type="term" value="F:gluconate transmembrane transporter activity"/>
    <property type="evidence" value="ECO:0007669"/>
    <property type="project" value="InterPro"/>
</dbReference>
<dbReference type="NCBIfam" id="TIGR00784">
    <property type="entry name" value="citMHS"/>
    <property type="match status" value="1"/>
</dbReference>
<dbReference type="InterPro" id="IPR004680">
    <property type="entry name" value="Cit_transptr-like_dom"/>
</dbReference>
<feature type="transmembrane region" description="Helical" evidence="6">
    <location>
        <begin position="308"/>
        <end position="327"/>
    </location>
</feature>
<keyword evidence="4 6" id="KW-1133">Transmembrane helix</keyword>
<evidence type="ECO:0000313" key="9">
    <source>
        <dbReference type="Proteomes" id="UP000034455"/>
    </source>
</evidence>
<evidence type="ECO:0000256" key="6">
    <source>
        <dbReference type="SAM" id="Phobius"/>
    </source>
</evidence>
<dbReference type="Pfam" id="PF03600">
    <property type="entry name" value="CitMHS"/>
    <property type="match status" value="1"/>
</dbReference>
<accession>A0A0M2P5M2</accession>
<dbReference type="PANTHER" id="PTHR30354:SF26">
    <property type="entry name" value="TRANSPORTER, PUTATIVE-RELATED"/>
    <property type="match status" value="1"/>
</dbReference>
<name>A0A0M2P5M2_STACC</name>
<comment type="caution">
    <text evidence="8">The sequence shown here is derived from an EMBL/GenBank/DDBJ whole genome shotgun (WGS) entry which is preliminary data.</text>
</comment>
<reference evidence="8 9" key="1">
    <citation type="submission" date="2015-03" db="EMBL/GenBank/DDBJ databases">
        <title>Genome Assembly of Staphylococcus cohnii subsp. cohnii strain G22B2.</title>
        <authorList>
            <person name="Nair G."/>
            <person name="Kaur G."/>
            <person name="Khatri I."/>
            <person name="Singh N.K."/>
            <person name="Sathyabama S."/>
            <person name="Maurya S.K."/>
            <person name="Subramanian S."/>
            <person name="Agrewala J.N."/>
            <person name="Mayilraj S."/>
        </authorList>
    </citation>
    <scope>NUCLEOTIDE SEQUENCE [LARGE SCALE GENOMIC DNA]</scope>
    <source>
        <strain evidence="8 9">G22B2</strain>
    </source>
</reference>
<feature type="transmembrane region" description="Helical" evidence="6">
    <location>
        <begin position="62"/>
        <end position="81"/>
    </location>
</feature>
<feature type="transmembrane region" description="Helical" evidence="6">
    <location>
        <begin position="144"/>
        <end position="162"/>
    </location>
</feature>
<sequence>MQQESVWLTIMGLIIIISIVGLLIAKRISPVVGMILIPSVGALILGYNIGDLVKFFNSGLDQVINVVIMFIFAIIFFGIMSDAGLFKPLVKRLILLTRGNVVVVCIVTALIGIFAQLDGAGATTFLLSIPALLPLYKALNMNRYLLLLLLGLSASIMNMVPWGGPMARTASVIHFKNVNELWYGVIPVQIIGFILVLLFAVFLGFREKSIIQRKINSGEVTNTQDVDIHKLVEIYEQDQDIKFPIRGVAVTKPWINWINVILTLAIIVVMLANIAPPEFAFMIGVAIALIINFPNVDEQMSRLKAHAPNALMMAAVIIAAGMFLGVLNETGMLEAIAVSFIHIIPNAVGPYLHIIVGIFGVPLDLLTSTDAYYFAILPIVEQTAGQFGVSSVSTAYAMLIGNIIGTFVSPFSPALWLAVGLAEANMGTYIKYAFFWIWGFAIVMLIIAMLIGVVTF</sequence>
<feature type="transmembrane region" description="Helical" evidence="6">
    <location>
        <begin position="433"/>
        <end position="454"/>
    </location>
</feature>
<evidence type="ECO:0000256" key="1">
    <source>
        <dbReference type="ARBA" id="ARBA00004141"/>
    </source>
</evidence>
<keyword evidence="3 6" id="KW-0812">Transmembrane</keyword>
<evidence type="ECO:0000313" key="8">
    <source>
        <dbReference type="EMBL" id="KKI65545.1"/>
    </source>
</evidence>
<feature type="transmembrane region" description="Helical" evidence="6">
    <location>
        <begin position="93"/>
        <end position="114"/>
    </location>
</feature>
<feature type="transmembrane region" description="Helical" evidence="6">
    <location>
        <begin position="120"/>
        <end position="137"/>
    </location>
</feature>
<feature type="transmembrane region" description="Helical" evidence="6">
    <location>
        <begin position="6"/>
        <end position="24"/>
    </location>
</feature>
<keyword evidence="5 6" id="KW-0472">Membrane</keyword>
<feature type="transmembrane region" description="Helical" evidence="6">
    <location>
        <begin position="31"/>
        <end position="50"/>
    </location>
</feature>
<keyword evidence="2" id="KW-0813">Transport</keyword>
<dbReference type="Proteomes" id="UP000034455">
    <property type="component" value="Unassembled WGS sequence"/>
</dbReference>
<evidence type="ECO:0000256" key="4">
    <source>
        <dbReference type="ARBA" id="ARBA00022989"/>
    </source>
</evidence>
<dbReference type="EMBL" id="LAKJ01000002">
    <property type="protein sequence ID" value="KKI65545.1"/>
    <property type="molecule type" value="Genomic_DNA"/>
</dbReference>
<protein>
    <submittedName>
        <fullName evidence="8">Magnesium citrate secondary transporter</fullName>
    </submittedName>
</protein>
<feature type="transmembrane region" description="Helical" evidence="6">
    <location>
        <begin position="182"/>
        <end position="205"/>
    </location>
</feature>
<feature type="transmembrane region" description="Helical" evidence="6">
    <location>
        <begin position="395"/>
        <end position="421"/>
    </location>
</feature>
<dbReference type="RefSeq" id="WP_019470108.1">
    <property type="nucleotide sequence ID" value="NZ_LAKJ01000002.1"/>
</dbReference>
<dbReference type="InterPro" id="IPR014738">
    <property type="entry name" value="Citrate_transporter"/>
</dbReference>
<evidence type="ECO:0000256" key="3">
    <source>
        <dbReference type="ARBA" id="ARBA00022692"/>
    </source>
</evidence>
<evidence type="ECO:0000256" key="5">
    <source>
        <dbReference type="ARBA" id="ARBA00023136"/>
    </source>
</evidence>
<feature type="transmembrane region" description="Helical" evidence="6">
    <location>
        <begin position="279"/>
        <end position="296"/>
    </location>
</feature>
<dbReference type="AlphaFoldDB" id="A0A0M2P5M2"/>
<proteinExistence type="predicted"/>
<feature type="domain" description="Citrate transporter-like" evidence="7">
    <location>
        <begin position="63"/>
        <end position="401"/>
    </location>
</feature>
<evidence type="ECO:0000259" key="7">
    <source>
        <dbReference type="Pfam" id="PF03600"/>
    </source>
</evidence>
<dbReference type="PATRIC" id="fig|74704.6.peg.1536"/>
<comment type="subcellular location">
    <subcellularLocation>
        <location evidence="1">Membrane</location>
        <topology evidence="1">Multi-pass membrane protein</topology>
    </subcellularLocation>
</comment>
<dbReference type="PANTHER" id="PTHR30354">
    <property type="entry name" value="GNT FAMILY GLUCONATE TRANSPORTER"/>
    <property type="match status" value="1"/>
</dbReference>
<dbReference type="GO" id="GO:0015137">
    <property type="term" value="F:citrate transmembrane transporter activity"/>
    <property type="evidence" value="ECO:0007669"/>
    <property type="project" value="InterPro"/>
</dbReference>
<organism evidence="8 9">
    <name type="scientific">Staphylococcus cohnii subsp. cohnii</name>
    <dbReference type="NCBI Taxonomy" id="74704"/>
    <lineage>
        <taxon>Bacteria</taxon>
        <taxon>Bacillati</taxon>
        <taxon>Bacillota</taxon>
        <taxon>Bacilli</taxon>
        <taxon>Bacillales</taxon>
        <taxon>Staphylococcaceae</taxon>
        <taxon>Staphylococcus</taxon>
        <taxon>Staphylococcus cohnii species complex</taxon>
    </lineage>
</organism>
<gene>
    <name evidence="8" type="ORF">UF66_1502</name>
</gene>
<dbReference type="GO" id="GO:0005886">
    <property type="term" value="C:plasma membrane"/>
    <property type="evidence" value="ECO:0007669"/>
    <property type="project" value="TreeGrafter"/>
</dbReference>
<feature type="transmembrane region" description="Helical" evidence="6">
    <location>
        <begin position="254"/>
        <end position="273"/>
    </location>
</feature>